<organism evidence="8 9">
    <name type="scientific">Cupriavidus pauculus</name>
    <dbReference type="NCBI Taxonomy" id="82633"/>
    <lineage>
        <taxon>Bacteria</taxon>
        <taxon>Pseudomonadati</taxon>
        <taxon>Pseudomonadota</taxon>
        <taxon>Betaproteobacteria</taxon>
        <taxon>Burkholderiales</taxon>
        <taxon>Burkholderiaceae</taxon>
        <taxon>Cupriavidus</taxon>
    </lineage>
</organism>
<dbReference type="InterPro" id="IPR025700">
    <property type="entry name" value="Lys/Orn_oxygenase"/>
</dbReference>
<protein>
    <submittedName>
        <fullName evidence="8">Lysine N(6)-hydroxylase/L-ornithine N(5)-oxygenase family protein</fullName>
    </submittedName>
</protein>
<evidence type="ECO:0000256" key="7">
    <source>
        <dbReference type="ARBA" id="ARBA00023002"/>
    </source>
</evidence>
<keyword evidence="5" id="KW-0274">FAD</keyword>
<evidence type="ECO:0000313" key="9">
    <source>
        <dbReference type="Proteomes" id="UP000322822"/>
    </source>
</evidence>
<comment type="pathway">
    <text evidence="2">Siderophore biosynthesis.</text>
</comment>
<proteinExistence type="inferred from homology"/>
<dbReference type="GO" id="GO:0016491">
    <property type="term" value="F:oxidoreductase activity"/>
    <property type="evidence" value="ECO:0007669"/>
    <property type="project" value="UniProtKB-KW"/>
</dbReference>
<reference evidence="8 9" key="1">
    <citation type="submission" date="2019-09" db="EMBL/GenBank/DDBJ databases">
        <title>FDA dAtabase for Regulatory Grade micrObial Sequences (FDA-ARGOS): Supporting development and validation of Infectious Disease Dx tests.</title>
        <authorList>
            <person name="Sciortino C."/>
            <person name="Tallon L."/>
            <person name="Sadzewicz L."/>
            <person name="Vavikolanu K."/>
            <person name="Mehta A."/>
            <person name="Aluvathingal J."/>
            <person name="Nadendla S."/>
            <person name="Nandy P."/>
            <person name="Geyer C."/>
            <person name="Yan Y."/>
            <person name="Sichtig H."/>
        </authorList>
    </citation>
    <scope>NUCLEOTIDE SEQUENCE [LARGE SCALE GENOMIC DNA]</scope>
    <source>
        <strain evidence="8 9">FDAARGOS_664</strain>
    </source>
</reference>
<comment type="similarity">
    <text evidence="3">Belongs to the lysine N(6)-hydroxylase/L-ornithine N(5)-oxygenase family.</text>
</comment>
<dbReference type="EMBL" id="CP044067">
    <property type="protein sequence ID" value="QET06660.1"/>
    <property type="molecule type" value="Genomic_DNA"/>
</dbReference>
<dbReference type="PANTHER" id="PTHR42802">
    <property type="entry name" value="MONOOXYGENASE"/>
    <property type="match status" value="1"/>
</dbReference>
<comment type="cofactor">
    <cofactor evidence="1">
        <name>FAD</name>
        <dbReference type="ChEBI" id="CHEBI:57692"/>
    </cofactor>
</comment>
<evidence type="ECO:0000256" key="2">
    <source>
        <dbReference type="ARBA" id="ARBA00004924"/>
    </source>
</evidence>
<dbReference type="PANTHER" id="PTHR42802:SF1">
    <property type="entry name" value="L-ORNITHINE N(5)-MONOOXYGENASE"/>
    <property type="match status" value="1"/>
</dbReference>
<dbReference type="PRINTS" id="PR00368">
    <property type="entry name" value="FADPNR"/>
</dbReference>
<dbReference type="AlphaFoldDB" id="A0A5P2HHR5"/>
<gene>
    <name evidence="8" type="ORF">FOB72_24320</name>
</gene>
<dbReference type="Pfam" id="PF13434">
    <property type="entry name" value="Lys_Orn_oxgnase"/>
    <property type="match status" value="1"/>
</dbReference>
<dbReference type="InterPro" id="IPR036188">
    <property type="entry name" value="FAD/NAD-bd_sf"/>
</dbReference>
<dbReference type="OrthoDB" id="7527071at2"/>
<evidence type="ECO:0000256" key="3">
    <source>
        <dbReference type="ARBA" id="ARBA00007588"/>
    </source>
</evidence>
<keyword evidence="7" id="KW-0560">Oxidoreductase</keyword>
<evidence type="ECO:0000256" key="6">
    <source>
        <dbReference type="ARBA" id="ARBA00022857"/>
    </source>
</evidence>
<name>A0A5P2HHR5_9BURK</name>
<keyword evidence="6" id="KW-0521">NADP</keyword>
<dbReference type="Proteomes" id="UP000322822">
    <property type="component" value="Chromosome 2"/>
</dbReference>
<evidence type="ECO:0000313" key="8">
    <source>
        <dbReference type="EMBL" id="QET06660.1"/>
    </source>
</evidence>
<keyword evidence="4" id="KW-0285">Flavoprotein</keyword>
<evidence type="ECO:0000256" key="5">
    <source>
        <dbReference type="ARBA" id="ARBA00022827"/>
    </source>
</evidence>
<accession>A0A5P2HHR5</accession>
<dbReference type="Gene3D" id="3.50.50.60">
    <property type="entry name" value="FAD/NAD(P)-binding domain"/>
    <property type="match status" value="1"/>
</dbReference>
<sequence>MEYDFLGIGFGPSNVALAIAMEEYAASHGTRAQFAFIERKPSFVWHGGMLLEDADMQISFMKDLVTLRNPRSAYSFISYLHAKGRLESFINLKTFFPSRLEFNDYLSWVAGHFENRCHYGEDVVEILPDYGVGSAAATAAGTGGGVRRLVVRSRDADGRLHERFARNLVIGVGGEPLVPDAFEGVRDARIVHSSRYLEHLRANPGLRPRRVAVIGGGQSAAEVYMDLVQRFGEASVSLIMRGGALKPSDDSPFVNEIFNPGFTDYIYWQPDERRRRMLEEFRNTNYSVVDLDLIERIYQLLYQQRVRGHAQHALLASRDIELVTPSADGIECVLRDRGEGGTERHVYDLVVVATGYRRDAYQRMLAPLGALLPAEGFGVDRRYRLKTCESCEPQIFLQGACEDSHGLSDTLLSVLSIRSQEIVEALHQGAGDGGALPALDAVSRAQASMAEPVPMSQ</sequence>
<dbReference type="GO" id="GO:0006879">
    <property type="term" value="P:intracellular iron ion homeostasis"/>
    <property type="evidence" value="ECO:0007669"/>
    <property type="project" value="TreeGrafter"/>
</dbReference>
<evidence type="ECO:0000256" key="4">
    <source>
        <dbReference type="ARBA" id="ARBA00022630"/>
    </source>
</evidence>
<dbReference type="SUPFAM" id="SSF51905">
    <property type="entry name" value="FAD/NAD(P)-binding domain"/>
    <property type="match status" value="2"/>
</dbReference>
<evidence type="ECO:0000256" key="1">
    <source>
        <dbReference type="ARBA" id="ARBA00001974"/>
    </source>
</evidence>